<dbReference type="CDD" id="cd09281">
    <property type="entry name" value="UPF0066"/>
    <property type="match status" value="1"/>
</dbReference>
<dbReference type="RefSeq" id="WP_073040376.1">
    <property type="nucleotide sequence ID" value="NZ_FQVB01000028.1"/>
</dbReference>
<evidence type="ECO:0000313" key="4">
    <source>
        <dbReference type="EMBL" id="SHF82181.1"/>
    </source>
</evidence>
<dbReference type="PANTHER" id="PTHR12818:SF0">
    <property type="entry name" value="TRNA (ADENINE(37)-N6)-METHYLTRANSFERASE"/>
    <property type="match status" value="1"/>
</dbReference>
<evidence type="ECO:0000313" key="5">
    <source>
        <dbReference type="Proteomes" id="UP000184076"/>
    </source>
</evidence>
<dbReference type="InterPro" id="IPR036413">
    <property type="entry name" value="YaeB-like_sf"/>
</dbReference>
<name>A0A1M5ESU0_9BACT</name>
<dbReference type="NCBIfam" id="TIGR00104">
    <property type="entry name" value="tRNA_TsaA"/>
    <property type="match status" value="1"/>
</dbReference>
<accession>A0A1M5ESU0</accession>
<dbReference type="InterPro" id="IPR023370">
    <property type="entry name" value="TrmO-like_N"/>
</dbReference>
<sequence length="162" mass="17865">MEDIVYRPIGRIRSPFPDAKGVPIQPSGAADVVGRVEVREPYAEGLKDIEGFSHLILLYHFHLSAPWKPLVVPFLDTVERGVFATRAPARPNPIGLSIVELLGREGAVLHVRGVDVVDGTPLLDIKPYVPAFDRPANARAGWLEGAERRVGDVRADDRFLKE</sequence>
<keyword evidence="5" id="KW-1185">Reference proteome</keyword>
<dbReference type="PROSITE" id="PS01318">
    <property type="entry name" value="TSAA_1"/>
    <property type="match status" value="1"/>
</dbReference>
<evidence type="ECO:0000256" key="2">
    <source>
        <dbReference type="ARBA" id="ARBA00033753"/>
    </source>
</evidence>
<feature type="domain" description="TsaA-like" evidence="3">
    <location>
        <begin position="6"/>
        <end position="137"/>
    </location>
</feature>
<dbReference type="InterPro" id="IPR040372">
    <property type="entry name" value="YaeB-like"/>
</dbReference>
<dbReference type="PROSITE" id="PS51668">
    <property type="entry name" value="TSAA_2"/>
    <property type="match status" value="1"/>
</dbReference>
<evidence type="ECO:0000259" key="3">
    <source>
        <dbReference type="PROSITE" id="PS51668"/>
    </source>
</evidence>
<dbReference type="STRING" id="1121391.SAMN02745206_02724"/>
<dbReference type="Proteomes" id="UP000184076">
    <property type="component" value="Unassembled WGS sequence"/>
</dbReference>
<evidence type="ECO:0000256" key="1">
    <source>
        <dbReference type="ARBA" id="ARBA00022691"/>
    </source>
</evidence>
<dbReference type="Gene3D" id="2.40.30.70">
    <property type="entry name" value="YaeB-like"/>
    <property type="match status" value="1"/>
</dbReference>
<dbReference type="GO" id="GO:0032259">
    <property type="term" value="P:methylation"/>
    <property type="evidence" value="ECO:0007669"/>
    <property type="project" value="UniProtKB-KW"/>
</dbReference>
<reference evidence="5" key="1">
    <citation type="submission" date="2016-11" db="EMBL/GenBank/DDBJ databases">
        <authorList>
            <person name="Varghese N."/>
            <person name="Submissions S."/>
        </authorList>
    </citation>
    <scope>NUCLEOTIDE SEQUENCE [LARGE SCALE GENOMIC DNA]</scope>
    <source>
        <strain evidence="5">DSM 9756</strain>
    </source>
</reference>
<gene>
    <name evidence="4" type="ORF">SAMN02745206_02724</name>
</gene>
<proteinExistence type="inferred from homology"/>
<dbReference type="OrthoDB" id="9804309at2"/>
<protein>
    <submittedName>
        <fullName evidence="4">tRNA-Thr(GGU) m(6)t(6)A37 methyltransferase TsaA</fullName>
    </submittedName>
</protein>
<keyword evidence="1" id="KW-0949">S-adenosyl-L-methionine</keyword>
<dbReference type="GO" id="GO:0008168">
    <property type="term" value="F:methyltransferase activity"/>
    <property type="evidence" value="ECO:0007669"/>
    <property type="project" value="UniProtKB-KW"/>
</dbReference>
<dbReference type="PANTHER" id="PTHR12818">
    <property type="entry name" value="TRNA (ADENINE(37)-N6)-METHYLTRANSFERASE"/>
    <property type="match status" value="1"/>
</dbReference>
<dbReference type="AlphaFoldDB" id="A0A1M5ESU0"/>
<dbReference type="SUPFAM" id="SSF118196">
    <property type="entry name" value="YaeB-like"/>
    <property type="match status" value="1"/>
</dbReference>
<dbReference type="Pfam" id="PF01980">
    <property type="entry name" value="TrmO_N"/>
    <property type="match status" value="1"/>
</dbReference>
<dbReference type="InterPro" id="IPR023368">
    <property type="entry name" value="UPF0066_cons_site"/>
</dbReference>
<organism evidence="4 5">
    <name type="scientific">Desulfacinum infernum DSM 9756</name>
    <dbReference type="NCBI Taxonomy" id="1121391"/>
    <lineage>
        <taxon>Bacteria</taxon>
        <taxon>Pseudomonadati</taxon>
        <taxon>Thermodesulfobacteriota</taxon>
        <taxon>Syntrophobacteria</taxon>
        <taxon>Syntrophobacterales</taxon>
        <taxon>Syntrophobacteraceae</taxon>
        <taxon>Desulfacinum</taxon>
    </lineage>
</organism>
<dbReference type="EMBL" id="FQVB01000028">
    <property type="protein sequence ID" value="SHF82181.1"/>
    <property type="molecule type" value="Genomic_DNA"/>
</dbReference>
<dbReference type="InterPro" id="IPR036414">
    <property type="entry name" value="YaeB_N_sf"/>
</dbReference>
<comment type="similarity">
    <text evidence="2">Belongs to the tRNA methyltransferase O family.</text>
</comment>
<keyword evidence="4" id="KW-0808">Transferase</keyword>
<keyword evidence="4" id="KW-0489">Methyltransferase</keyword>